<organism evidence="1 2">
    <name type="scientific">Aspergillus melleus</name>
    <dbReference type="NCBI Taxonomy" id="138277"/>
    <lineage>
        <taxon>Eukaryota</taxon>
        <taxon>Fungi</taxon>
        <taxon>Dikarya</taxon>
        <taxon>Ascomycota</taxon>
        <taxon>Pezizomycotina</taxon>
        <taxon>Eurotiomycetes</taxon>
        <taxon>Eurotiomycetidae</taxon>
        <taxon>Eurotiales</taxon>
        <taxon>Aspergillaceae</taxon>
        <taxon>Aspergillus</taxon>
        <taxon>Aspergillus subgen. Circumdati</taxon>
    </lineage>
</organism>
<accession>A0ACC3AMU5</accession>
<dbReference type="EMBL" id="JAOPJF010000125">
    <property type="protein sequence ID" value="KAK1138879.1"/>
    <property type="molecule type" value="Genomic_DNA"/>
</dbReference>
<dbReference type="Proteomes" id="UP001177260">
    <property type="component" value="Unassembled WGS sequence"/>
</dbReference>
<evidence type="ECO:0000313" key="2">
    <source>
        <dbReference type="Proteomes" id="UP001177260"/>
    </source>
</evidence>
<comment type="caution">
    <text evidence="1">The sequence shown here is derived from an EMBL/GenBank/DDBJ whole genome shotgun (WGS) entry which is preliminary data.</text>
</comment>
<gene>
    <name evidence="1" type="ORF">N8T08_001706</name>
</gene>
<name>A0ACC3AMU5_9EURO</name>
<sequence>MVDTHQDIEAPPSSSGAVGQGLEKIHLPAINSGELETVVAVKKALSNPATWPFGLPTTPVCSFGPSTPPLDADELDRLLIEATETRGQPHCTDIDDDPSPGFNAPWEAKFKKVLEIWNKSISKYKTVESIEPGVDDFSGSAFVVREHIDEKKSTAYIDVMFDILCDIMKEVLDNAKAIDQIVLLHFLPELKSKLNQLINGAHLIGIHSPTTDGIVLSDAVKQVFQGQRPERYPEVIPEPESKLDQLEIPTVLIVPSPDDRDAYASWPSEQWTSNNEASVMTQHRLSLQSDHLDPASLTNAEHNEFAAAEPDCCGPPNTPASPAERIKTHPDIDQLKSLLAGYEERLLSSTTNPTGLPKSVEGVLPTARTRASKPEFKIVLEIWDKDASKYKIIESTEPENEIGNLEEYIFVVRERVDRKSSEITTYIDINSKCLRDILRPVLQDVRTVEQHVLFHFLPEMKYCLQDLRSITICDTRGLDHLSLLINRVNNTYASIFQRVNSLLSYGRITYELLWALFKPGAIVYSTCFGTSKPRCVIFDAGEEVTHDEVTYYRLECRYLDFDGDKFGEAGINLGIMRFRGARAIDSLEAFPLPYHPDHEQVRKDLVECGQKFWQLTNTHYRHCEGTAFIMKDGEINKVNISSRVVVDAAFFGLMQPNYMRPQIRDTVKHSARPFILSTEAFFSEQKERQKEKVKSTGMEGRQMGNDDFLICCPTVRCFSFQKKQFLECAVADLREVEWSREPFHCLKIPQDTKTLLLSLATTRLGLVSSIPFDDIIEGKGRGLNILLHGPPGVGKTFTVEATAEWFKLPLYSISAGEMIVDHGDPHVLEHQLDAIFRIAKHFNAVLLLDEADAFMERRASYHDAHNRLLTVFLRKLEYYDGILFLTSNRAIQFDDAILSRIHLKIKYEDLNKESRREIWKHFLSKARTAEGPSLIRDHDLRRLEDMNLNGREIKNLTSIAHSLATCQATRVGYGHLELAAKSQEKFIEQFGRPASLEGMYT</sequence>
<keyword evidence="2" id="KW-1185">Reference proteome</keyword>
<proteinExistence type="predicted"/>
<reference evidence="1 2" key="1">
    <citation type="journal article" date="2023" name="ACS Omega">
        <title>Identification of the Neoaspergillic Acid Biosynthesis Gene Cluster by Establishing an In Vitro CRISPR-Ribonucleoprotein Genetic System in Aspergillus melleus.</title>
        <authorList>
            <person name="Yuan B."/>
            <person name="Grau M.F."/>
            <person name="Murata R.M."/>
            <person name="Torok T."/>
            <person name="Venkateswaran K."/>
            <person name="Stajich J.E."/>
            <person name="Wang C.C.C."/>
        </authorList>
    </citation>
    <scope>NUCLEOTIDE SEQUENCE [LARGE SCALE GENOMIC DNA]</scope>
    <source>
        <strain evidence="1 2">IMV 1140</strain>
    </source>
</reference>
<protein>
    <submittedName>
        <fullName evidence="1">Uncharacterized protein</fullName>
    </submittedName>
</protein>
<evidence type="ECO:0000313" key="1">
    <source>
        <dbReference type="EMBL" id="KAK1138879.1"/>
    </source>
</evidence>